<evidence type="ECO:0000256" key="3">
    <source>
        <dbReference type="ARBA" id="ARBA00004642"/>
    </source>
</evidence>
<evidence type="ECO:0000256" key="20">
    <source>
        <dbReference type="ARBA" id="ARBA00052800"/>
    </source>
</evidence>
<proteinExistence type="predicted"/>
<dbReference type="FunFam" id="2.60.120.590:FF:000004">
    <property type="entry name" value="DNA oxidative demethylase ALKBH2"/>
    <property type="match status" value="1"/>
</dbReference>
<comment type="catalytic activity">
    <reaction evidence="17">
        <text>a 1,N(2)-etheno-2'-deoxyguanosine in double-stranded DNA + 2-oxoglutarate + O2 + H2O = a 2'-deoxyguanosine in double-stranded DNA + glyoxal + succinate + CO2</text>
        <dbReference type="Rhea" id="RHEA:70487"/>
        <dbReference type="Rhea" id="RHEA-COMP:17910"/>
        <dbReference type="Rhea" id="RHEA-COMP:17912"/>
        <dbReference type="ChEBI" id="CHEBI:15377"/>
        <dbReference type="ChEBI" id="CHEBI:15379"/>
        <dbReference type="ChEBI" id="CHEBI:16526"/>
        <dbReference type="ChEBI" id="CHEBI:16810"/>
        <dbReference type="ChEBI" id="CHEBI:30031"/>
        <dbReference type="ChEBI" id="CHEBI:34779"/>
        <dbReference type="ChEBI" id="CHEBI:85445"/>
        <dbReference type="ChEBI" id="CHEBI:189586"/>
    </reaction>
    <physiologicalReaction direction="left-to-right" evidence="17">
        <dbReference type="Rhea" id="RHEA:70488"/>
    </physiologicalReaction>
</comment>
<comment type="catalytic activity">
    <reaction evidence="12">
        <text>an N(1)-methyl-2'-deoxyadenosine in single-stranded DNA + 2-oxoglutarate + O2 = a 2'-deoxyadenosine in single-stranded DNA + formaldehyde + succinate + CO2 + H(+)</text>
        <dbReference type="Rhea" id="RHEA:70447"/>
        <dbReference type="Rhea" id="RHEA-COMP:17895"/>
        <dbReference type="Rhea" id="RHEA-COMP:17896"/>
        <dbReference type="ChEBI" id="CHEBI:15378"/>
        <dbReference type="ChEBI" id="CHEBI:15379"/>
        <dbReference type="ChEBI" id="CHEBI:16526"/>
        <dbReference type="ChEBI" id="CHEBI:16810"/>
        <dbReference type="ChEBI" id="CHEBI:16842"/>
        <dbReference type="ChEBI" id="CHEBI:30031"/>
        <dbReference type="ChEBI" id="CHEBI:90615"/>
        <dbReference type="ChEBI" id="CHEBI:139096"/>
    </reaction>
    <physiologicalReaction direction="left-to-right" evidence="12">
        <dbReference type="Rhea" id="RHEA:70448"/>
    </physiologicalReaction>
</comment>
<evidence type="ECO:0000256" key="14">
    <source>
        <dbReference type="ARBA" id="ARBA00051189"/>
    </source>
</evidence>
<dbReference type="GO" id="GO:0035516">
    <property type="term" value="F:broad specificity oxidative DNA demethylase activity"/>
    <property type="evidence" value="ECO:0007669"/>
    <property type="project" value="UniProtKB-EC"/>
</dbReference>
<keyword evidence="8 29" id="KW-0560">Oxidoreductase</keyword>
<reference evidence="29" key="1">
    <citation type="submission" date="2021-01" db="EMBL/GenBank/DDBJ databases">
        <authorList>
            <person name="Li R."/>
            <person name="Bekaert M."/>
        </authorList>
    </citation>
    <scope>NUCLEOTIDE SEQUENCE</scope>
    <source>
        <strain evidence="29">Farmed</strain>
    </source>
</reference>
<feature type="binding site" evidence="27">
    <location>
        <position position="183"/>
    </location>
    <ligand>
        <name>substrate</name>
    </ligand>
</feature>
<dbReference type="GO" id="GO:0006307">
    <property type="term" value="P:DNA alkylation repair"/>
    <property type="evidence" value="ECO:0007669"/>
    <property type="project" value="UniProtKB-ARBA"/>
</dbReference>
<dbReference type="SUPFAM" id="SSF51197">
    <property type="entry name" value="Clavaminate synthase-like"/>
    <property type="match status" value="1"/>
</dbReference>
<feature type="binding site" evidence="27">
    <location>
        <begin position="131"/>
        <end position="133"/>
    </location>
    <ligand>
        <name>substrate</name>
    </ligand>
</feature>
<evidence type="ECO:0000256" key="19">
    <source>
        <dbReference type="ARBA" id="ARBA00052627"/>
    </source>
</evidence>
<evidence type="ECO:0000256" key="25">
    <source>
        <dbReference type="ARBA" id="ARBA00077989"/>
    </source>
</evidence>
<comment type="catalytic activity">
    <reaction evidence="19">
        <text>a 1,N(6)-etheno-2'-deoxyadenosine in double-stranded DNA + 2-oxoglutarate + O2 + H2O = a 2'-deoxyadenosine in double-stranded DNA + glyoxal + succinate + CO2</text>
        <dbReference type="Rhea" id="RHEA:70463"/>
        <dbReference type="Rhea" id="RHEA-COMP:17897"/>
        <dbReference type="Rhea" id="RHEA-COMP:17903"/>
        <dbReference type="ChEBI" id="CHEBI:15377"/>
        <dbReference type="ChEBI" id="CHEBI:15379"/>
        <dbReference type="ChEBI" id="CHEBI:16526"/>
        <dbReference type="ChEBI" id="CHEBI:16810"/>
        <dbReference type="ChEBI" id="CHEBI:30031"/>
        <dbReference type="ChEBI" id="CHEBI:34779"/>
        <dbReference type="ChEBI" id="CHEBI:90615"/>
        <dbReference type="ChEBI" id="CHEBI:189583"/>
    </reaction>
    <physiologicalReaction direction="left-to-right" evidence="19">
        <dbReference type="Rhea" id="RHEA:70464"/>
    </physiologicalReaction>
</comment>
<feature type="binding site" evidence="27">
    <location>
        <position position="180"/>
    </location>
    <ligand>
        <name>2-oxoglutarate</name>
        <dbReference type="ChEBI" id="CHEBI:16810"/>
    </ligand>
</feature>
<sequence length="237" mass="26914">MPSCPSRTFSCNRLRLSFIGLKGMDKFINKTKRKIPDEENEFSVVAGKKCSLEKTENKNSLIPLVWKKLEAEDLDCDYTLLYTKAEADALLSECEQTISYNTGQLARVQVFGKWHDIPRKQVAHGDPNLSYTFSGNTVPARPWKPLLNKIRERITEVTGYTFNFVLINRYKDGRDHMGEHKDDEKELVKRSPIASLSLAKSEILCSVTSVLGVVKARKTNPTATLFPSRFNCNMAVY</sequence>
<dbReference type="EC" id="1.14.11.33" evidence="23"/>
<comment type="subcellular location">
    <subcellularLocation>
        <location evidence="2">Nucleus</location>
        <location evidence="2">Nucleolus</location>
    </subcellularLocation>
    <subcellularLocation>
        <location evidence="3">Nucleus</location>
        <location evidence="3">Nucleoplasm</location>
    </subcellularLocation>
</comment>
<comment type="catalytic activity">
    <reaction evidence="14">
        <text>a 1,N(6)-etheno-2'-deoxyadenosine in single-stranded DNA + 2-oxoglutarate + O2 + H2O = a 2'-deoxyadenosine in single-stranded DNA + glyoxal + succinate + CO2</text>
        <dbReference type="Rhea" id="RHEA:70459"/>
        <dbReference type="Rhea" id="RHEA-COMP:17896"/>
        <dbReference type="Rhea" id="RHEA-COMP:17904"/>
        <dbReference type="ChEBI" id="CHEBI:15377"/>
        <dbReference type="ChEBI" id="CHEBI:15379"/>
        <dbReference type="ChEBI" id="CHEBI:16526"/>
        <dbReference type="ChEBI" id="CHEBI:16810"/>
        <dbReference type="ChEBI" id="CHEBI:30031"/>
        <dbReference type="ChEBI" id="CHEBI:34779"/>
        <dbReference type="ChEBI" id="CHEBI:90615"/>
        <dbReference type="ChEBI" id="CHEBI:189583"/>
    </reaction>
    <physiologicalReaction direction="left-to-right" evidence="14">
        <dbReference type="Rhea" id="RHEA:70460"/>
    </physiologicalReaction>
</comment>
<protein>
    <recommendedName>
        <fullName evidence="24">DNA oxidative demethylase ALKBH2</fullName>
        <ecNumber evidence="23">1.14.11.33</ecNumber>
    </recommendedName>
    <alternativeName>
        <fullName evidence="25">Alkylated DNA repair protein alkB homolog 2</fullName>
    </alternativeName>
    <alternativeName>
        <fullName evidence="26">Alpha-ketoglutarate-dependent dioxygenase alkB homolog 2</fullName>
    </alternativeName>
</protein>
<evidence type="ECO:0000256" key="22">
    <source>
        <dbReference type="ARBA" id="ARBA00062909"/>
    </source>
</evidence>
<dbReference type="InterPro" id="IPR027450">
    <property type="entry name" value="AlkB-like"/>
</dbReference>
<gene>
    <name evidence="29" type="ORF">SPHA_32304</name>
</gene>
<dbReference type="GO" id="GO:0005654">
    <property type="term" value="C:nucleoplasm"/>
    <property type="evidence" value="ECO:0007669"/>
    <property type="project" value="UniProtKB-SubCell"/>
</dbReference>
<dbReference type="PANTHER" id="PTHR31573">
    <property type="entry name" value="ALPHA-KETOGLUTARATE-DEPENDENT DIOXYGENASE ALKB HOMOLOG 2"/>
    <property type="match status" value="1"/>
</dbReference>
<evidence type="ECO:0000256" key="1">
    <source>
        <dbReference type="ARBA" id="ARBA00001954"/>
    </source>
</evidence>
<keyword evidence="30" id="KW-1185">Reference proteome</keyword>
<evidence type="ECO:0000256" key="24">
    <source>
        <dbReference type="ARBA" id="ARBA00072134"/>
    </source>
</evidence>
<comment type="catalytic activity">
    <reaction evidence="16">
        <text>a 3,N(4)-etheno-2'-deoxycytidine in double-stranded DNA + 2-oxoglutarate + O2 + H2O = a 2'-deoxycytidine in double-stranded DNA + glyoxal + succinate + CO2</text>
        <dbReference type="Rhea" id="RHEA:70467"/>
        <dbReference type="Rhea" id="RHEA-COMP:17070"/>
        <dbReference type="Rhea" id="RHEA-COMP:17905"/>
        <dbReference type="ChEBI" id="CHEBI:15377"/>
        <dbReference type="ChEBI" id="CHEBI:15379"/>
        <dbReference type="ChEBI" id="CHEBI:16526"/>
        <dbReference type="ChEBI" id="CHEBI:16810"/>
        <dbReference type="ChEBI" id="CHEBI:30031"/>
        <dbReference type="ChEBI" id="CHEBI:34779"/>
        <dbReference type="ChEBI" id="CHEBI:85452"/>
        <dbReference type="ChEBI" id="CHEBI:189585"/>
    </reaction>
    <physiologicalReaction direction="left-to-right" evidence="16">
        <dbReference type="Rhea" id="RHEA:70468"/>
    </physiologicalReaction>
</comment>
<evidence type="ECO:0000256" key="11">
    <source>
        <dbReference type="ARBA" id="ARBA00023242"/>
    </source>
</evidence>
<accession>A0A812CDQ6</accession>
<dbReference type="GO" id="GO:0051747">
    <property type="term" value="F:cytosine C-5 DNA demethylase activity"/>
    <property type="evidence" value="ECO:0007669"/>
    <property type="project" value="TreeGrafter"/>
</dbReference>
<dbReference type="Proteomes" id="UP000597762">
    <property type="component" value="Unassembled WGS sequence"/>
</dbReference>
<dbReference type="OrthoDB" id="445341at2759"/>
<dbReference type="Pfam" id="PF13532">
    <property type="entry name" value="2OG-FeII_Oxy_2"/>
    <property type="match status" value="1"/>
</dbReference>
<evidence type="ECO:0000256" key="12">
    <source>
        <dbReference type="ARBA" id="ARBA00051010"/>
    </source>
</evidence>
<comment type="subunit">
    <text evidence="22">Interacts with PCNA homotrimer; this interaction is enhanced during the S-phase of the cell cycle. Interacts with nucleolar proteins NCL, UBTF and NPM1. Interacts with XRCC5-XRCC6 heterodimer.</text>
</comment>
<keyword evidence="4" id="KW-0479">Metal-binding</keyword>
<feature type="binding site" evidence="27">
    <location>
        <begin position="111"/>
        <end position="113"/>
    </location>
    <ligand>
        <name>substrate</name>
    </ligand>
</feature>
<evidence type="ECO:0000313" key="29">
    <source>
        <dbReference type="EMBL" id="CAE1260621.1"/>
    </source>
</evidence>
<evidence type="ECO:0000256" key="4">
    <source>
        <dbReference type="ARBA" id="ARBA00022723"/>
    </source>
</evidence>
<comment type="catalytic activity">
    <reaction evidence="15">
        <text>an N(3)-methyl-2'-deoxycytidine in double-stranded DNA + 2-oxoglutarate + O2 = a 2'-deoxycytidine in double-stranded DNA + formaldehyde + succinate + CO2 + H(+)</text>
        <dbReference type="Rhea" id="RHEA:70439"/>
        <dbReference type="Rhea" id="RHEA-COMP:14237"/>
        <dbReference type="Rhea" id="RHEA-COMP:17070"/>
        <dbReference type="ChEBI" id="CHEBI:15378"/>
        <dbReference type="ChEBI" id="CHEBI:15379"/>
        <dbReference type="ChEBI" id="CHEBI:16526"/>
        <dbReference type="ChEBI" id="CHEBI:16810"/>
        <dbReference type="ChEBI" id="CHEBI:16842"/>
        <dbReference type="ChEBI" id="CHEBI:30031"/>
        <dbReference type="ChEBI" id="CHEBI:85452"/>
        <dbReference type="ChEBI" id="CHEBI:139075"/>
    </reaction>
    <physiologicalReaction direction="left-to-right" evidence="15">
        <dbReference type="Rhea" id="RHEA:70440"/>
    </physiologicalReaction>
</comment>
<keyword evidence="6" id="KW-0460">Magnesium</keyword>
<evidence type="ECO:0000256" key="27">
    <source>
        <dbReference type="PIRSR" id="PIRSR632852-1"/>
    </source>
</evidence>
<evidence type="ECO:0000256" key="2">
    <source>
        <dbReference type="ARBA" id="ARBA00004604"/>
    </source>
</evidence>
<evidence type="ECO:0000256" key="10">
    <source>
        <dbReference type="ARBA" id="ARBA00023204"/>
    </source>
</evidence>
<evidence type="ECO:0000256" key="16">
    <source>
        <dbReference type="ARBA" id="ARBA00051434"/>
    </source>
</evidence>
<evidence type="ECO:0000256" key="13">
    <source>
        <dbReference type="ARBA" id="ARBA00051165"/>
    </source>
</evidence>
<evidence type="ECO:0000256" key="5">
    <source>
        <dbReference type="ARBA" id="ARBA00022763"/>
    </source>
</evidence>
<evidence type="ECO:0000256" key="23">
    <source>
        <dbReference type="ARBA" id="ARBA00066725"/>
    </source>
</evidence>
<dbReference type="InterPro" id="IPR032852">
    <property type="entry name" value="ALKBH2"/>
</dbReference>
<comment type="caution">
    <text evidence="29">The sequence shown here is derived from an EMBL/GenBank/DDBJ whole genome shotgun (WGS) entry which is preliminary data.</text>
</comment>
<feature type="binding site" evidence="27">
    <location>
        <position position="170"/>
    </location>
    <ligand>
        <name>2-oxoglutarate</name>
        <dbReference type="ChEBI" id="CHEBI:16810"/>
    </ligand>
</feature>
<evidence type="ECO:0000256" key="17">
    <source>
        <dbReference type="ARBA" id="ARBA00051755"/>
    </source>
</evidence>
<evidence type="ECO:0000256" key="8">
    <source>
        <dbReference type="ARBA" id="ARBA00023002"/>
    </source>
</evidence>
<comment type="catalytic activity">
    <reaction evidence="20">
        <text>an N(1)-methyl-2'-deoxyadenosine in double-stranded DNA + 2-oxoglutarate + O2 = a 2'-deoxyadenosine in double-stranded DNA + formaldehyde + succinate + CO2 + H(+)</text>
        <dbReference type="Rhea" id="RHEA:70443"/>
        <dbReference type="Rhea" id="RHEA-COMP:14236"/>
        <dbReference type="Rhea" id="RHEA-COMP:17897"/>
        <dbReference type="ChEBI" id="CHEBI:15378"/>
        <dbReference type="ChEBI" id="CHEBI:15379"/>
        <dbReference type="ChEBI" id="CHEBI:16526"/>
        <dbReference type="ChEBI" id="CHEBI:16810"/>
        <dbReference type="ChEBI" id="CHEBI:16842"/>
        <dbReference type="ChEBI" id="CHEBI:30031"/>
        <dbReference type="ChEBI" id="CHEBI:90615"/>
        <dbReference type="ChEBI" id="CHEBI:139096"/>
    </reaction>
    <physiologicalReaction direction="left-to-right" evidence="20">
        <dbReference type="Rhea" id="RHEA:70444"/>
    </physiologicalReaction>
</comment>
<evidence type="ECO:0000256" key="21">
    <source>
        <dbReference type="ARBA" id="ARBA00053025"/>
    </source>
</evidence>
<feature type="domain" description="Alpha-ketoglutarate-dependent dioxygenase AlkB-like" evidence="28">
    <location>
        <begin position="83"/>
        <end position="203"/>
    </location>
</feature>
<comment type="catalytic activity">
    <reaction evidence="18">
        <text>a 3,N(4)-etheno-2'-deoxycytidine in single-stranded DNA + 2-oxoglutarate + O2 + H2O = a 2'-deoxycytidine in single-stranded DNA + glyoxal + succinate + CO2</text>
        <dbReference type="Rhea" id="RHEA:70471"/>
        <dbReference type="Rhea" id="RHEA-COMP:12846"/>
        <dbReference type="Rhea" id="RHEA-COMP:17906"/>
        <dbReference type="ChEBI" id="CHEBI:15377"/>
        <dbReference type="ChEBI" id="CHEBI:15379"/>
        <dbReference type="ChEBI" id="CHEBI:16526"/>
        <dbReference type="ChEBI" id="CHEBI:16810"/>
        <dbReference type="ChEBI" id="CHEBI:30031"/>
        <dbReference type="ChEBI" id="CHEBI:34779"/>
        <dbReference type="ChEBI" id="CHEBI:85452"/>
        <dbReference type="ChEBI" id="CHEBI:189585"/>
    </reaction>
    <physiologicalReaction direction="left-to-right" evidence="18">
        <dbReference type="Rhea" id="RHEA:70472"/>
    </physiologicalReaction>
</comment>
<evidence type="ECO:0000256" key="9">
    <source>
        <dbReference type="ARBA" id="ARBA00023004"/>
    </source>
</evidence>
<evidence type="ECO:0000256" key="15">
    <source>
        <dbReference type="ARBA" id="ARBA00051376"/>
    </source>
</evidence>
<keyword evidence="9" id="KW-0408">Iron</keyword>
<keyword evidence="7" id="KW-0223">Dioxygenase</keyword>
<dbReference type="GO" id="GO:0008198">
    <property type="term" value="F:ferrous iron binding"/>
    <property type="evidence" value="ECO:0007669"/>
    <property type="project" value="TreeGrafter"/>
</dbReference>
<dbReference type="GO" id="GO:0005730">
    <property type="term" value="C:nucleolus"/>
    <property type="evidence" value="ECO:0007669"/>
    <property type="project" value="UniProtKB-SubCell"/>
</dbReference>
<name>A0A812CDQ6_ACAPH</name>
<keyword evidence="5" id="KW-0227">DNA damage</keyword>
<dbReference type="InterPro" id="IPR037151">
    <property type="entry name" value="AlkB-like_sf"/>
</dbReference>
<comment type="catalytic activity">
    <reaction evidence="21">
        <text>a methylated nucleobase within DNA + 2-oxoglutarate + O2 = a nucleobase within DNA + formaldehyde + succinate + CO2</text>
        <dbReference type="Rhea" id="RHEA:30299"/>
        <dbReference type="Rhea" id="RHEA-COMP:12192"/>
        <dbReference type="Rhea" id="RHEA-COMP:12193"/>
        <dbReference type="ChEBI" id="CHEBI:15379"/>
        <dbReference type="ChEBI" id="CHEBI:16526"/>
        <dbReference type="ChEBI" id="CHEBI:16810"/>
        <dbReference type="ChEBI" id="CHEBI:16842"/>
        <dbReference type="ChEBI" id="CHEBI:30031"/>
        <dbReference type="ChEBI" id="CHEBI:32875"/>
        <dbReference type="ChEBI" id="CHEBI:64428"/>
        <dbReference type="EC" id="1.14.11.33"/>
    </reaction>
    <physiologicalReaction direction="left-to-right" evidence="21">
        <dbReference type="Rhea" id="RHEA:30300"/>
    </physiologicalReaction>
</comment>
<organism evidence="29 30">
    <name type="scientific">Acanthosepion pharaonis</name>
    <name type="common">Pharaoh cuttlefish</name>
    <name type="synonym">Sepia pharaonis</name>
    <dbReference type="NCBI Taxonomy" id="158019"/>
    <lineage>
        <taxon>Eukaryota</taxon>
        <taxon>Metazoa</taxon>
        <taxon>Spiralia</taxon>
        <taxon>Lophotrochozoa</taxon>
        <taxon>Mollusca</taxon>
        <taxon>Cephalopoda</taxon>
        <taxon>Coleoidea</taxon>
        <taxon>Decapodiformes</taxon>
        <taxon>Sepiida</taxon>
        <taxon>Sepiina</taxon>
        <taxon>Sepiidae</taxon>
        <taxon>Acanthosepion</taxon>
    </lineage>
</organism>
<evidence type="ECO:0000256" key="18">
    <source>
        <dbReference type="ARBA" id="ARBA00052597"/>
    </source>
</evidence>
<comment type="catalytic activity">
    <reaction evidence="13">
        <text>an N(3)-methyl-2'-deoxycytidine in single-stranded DNA + 2-oxoglutarate + O2 = a 2'-deoxycytidine in single-stranded DNA + formaldehyde + succinate + CO2 + H(+)</text>
        <dbReference type="Rhea" id="RHEA:70435"/>
        <dbReference type="Rhea" id="RHEA-COMP:12846"/>
        <dbReference type="Rhea" id="RHEA-COMP:17894"/>
        <dbReference type="ChEBI" id="CHEBI:15378"/>
        <dbReference type="ChEBI" id="CHEBI:15379"/>
        <dbReference type="ChEBI" id="CHEBI:16526"/>
        <dbReference type="ChEBI" id="CHEBI:16810"/>
        <dbReference type="ChEBI" id="CHEBI:16842"/>
        <dbReference type="ChEBI" id="CHEBI:30031"/>
        <dbReference type="ChEBI" id="CHEBI:85452"/>
        <dbReference type="ChEBI" id="CHEBI:139075"/>
    </reaction>
    <physiologicalReaction direction="left-to-right" evidence="13">
        <dbReference type="Rhea" id="RHEA:70436"/>
    </physiologicalReaction>
</comment>
<keyword evidence="10" id="KW-0234">DNA repair</keyword>
<evidence type="ECO:0000259" key="28">
    <source>
        <dbReference type="Pfam" id="PF13532"/>
    </source>
</evidence>
<evidence type="ECO:0000256" key="6">
    <source>
        <dbReference type="ARBA" id="ARBA00022842"/>
    </source>
</evidence>
<feature type="binding site" evidence="27">
    <location>
        <position position="168"/>
    </location>
    <ligand>
        <name>2-oxoglutarate</name>
        <dbReference type="ChEBI" id="CHEBI:16810"/>
    </ligand>
</feature>
<dbReference type="EMBL" id="CAHIKZ030001339">
    <property type="protein sequence ID" value="CAE1260621.1"/>
    <property type="molecule type" value="Genomic_DNA"/>
</dbReference>
<dbReference type="PANTHER" id="PTHR31573:SF1">
    <property type="entry name" value="DNA OXIDATIVE DEMETHYLASE ALKBH2"/>
    <property type="match status" value="1"/>
</dbReference>
<evidence type="ECO:0000256" key="26">
    <source>
        <dbReference type="ARBA" id="ARBA00081727"/>
    </source>
</evidence>
<comment type="cofactor">
    <cofactor evidence="1">
        <name>Fe(2+)</name>
        <dbReference type="ChEBI" id="CHEBI:29033"/>
    </cofactor>
</comment>
<keyword evidence="11" id="KW-0539">Nucleus</keyword>
<dbReference type="Gene3D" id="2.60.120.590">
    <property type="entry name" value="Alpha-ketoglutarate-dependent dioxygenase AlkB-like"/>
    <property type="match status" value="1"/>
</dbReference>
<dbReference type="AlphaFoldDB" id="A0A812CDQ6"/>
<evidence type="ECO:0000313" key="30">
    <source>
        <dbReference type="Proteomes" id="UP000597762"/>
    </source>
</evidence>
<evidence type="ECO:0000256" key="7">
    <source>
        <dbReference type="ARBA" id="ARBA00022964"/>
    </source>
</evidence>